<keyword evidence="3" id="KW-1185">Reference proteome</keyword>
<reference evidence="2" key="1">
    <citation type="submission" date="2020-11" db="EMBL/GenBank/DDBJ databases">
        <authorList>
            <person name="Whitehead M."/>
        </authorList>
    </citation>
    <scope>NUCLEOTIDE SEQUENCE</scope>
    <source>
        <strain evidence="2">EGII</strain>
    </source>
</reference>
<sequence>MDAIFTNLLSSQHLRHINTYINIKYIYLRMYMLTISVLQPQKFAITIVCRTLETLMALTNIKIYMTIYTQLNTYIYVHIQPRMYMFVPPSSCCFTALMDFSIKKSLHIRFFIFLCFCLSFSFQCFCVLFFFDFTFFCHVFHVSMSTSMSSSSSSSYAWEIYTKLPAQRTMIHKQNNGFLDLLFVCLSVGRSVGRFVCLLLCWRTDEQRFKITHCSN</sequence>
<organism evidence="2 3">
    <name type="scientific">Ceratitis capitata</name>
    <name type="common">Mediterranean fruit fly</name>
    <name type="synonym">Tephritis capitata</name>
    <dbReference type="NCBI Taxonomy" id="7213"/>
    <lineage>
        <taxon>Eukaryota</taxon>
        <taxon>Metazoa</taxon>
        <taxon>Ecdysozoa</taxon>
        <taxon>Arthropoda</taxon>
        <taxon>Hexapoda</taxon>
        <taxon>Insecta</taxon>
        <taxon>Pterygota</taxon>
        <taxon>Neoptera</taxon>
        <taxon>Endopterygota</taxon>
        <taxon>Diptera</taxon>
        <taxon>Brachycera</taxon>
        <taxon>Muscomorpha</taxon>
        <taxon>Tephritoidea</taxon>
        <taxon>Tephritidae</taxon>
        <taxon>Ceratitis</taxon>
        <taxon>Ceratitis</taxon>
    </lineage>
</organism>
<comment type="caution">
    <text evidence="2">The sequence shown here is derived from an EMBL/GenBank/DDBJ whole genome shotgun (WGS) entry which is preliminary data.</text>
</comment>
<evidence type="ECO:0000313" key="2">
    <source>
        <dbReference type="EMBL" id="CAD6997885.1"/>
    </source>
</evidence>
<protein>
    <submittedName>
        <fullName evidence="2">(Mediterranean fruit fly) hypothetical protein</fullName>
    </submittedName>
</protein>
<proteinExistence type="predicted"/>
<keyword evidence="1" id="KW-1133">Transmembrane helix</keyword>
<dbReference type="EMBL" id="CAJHJT010000012">
    <property type="protein sequence ID" value="CAD6997885.1"/>
    <property type="molecule type" value="Genomic_DNA"/>
</dbReference>
<name>A0A811UJK6_CERCA</name>
<keyword evidence="1" id="KW-0472">Membrane</keyword>
<evidence type="ECO:0000256" key="1">
    <source>
        <dbReference type="SAM" id="Phobius"/>
    </source>
</evidence>
<keyword evidence="1" id="KW-0812">Transmembrane</keyword>
<dbReference type="AlphaFoldDB" id="A0A811UJK6"/>
<evidence type="ECO:0000313" key="3">
    <source>
        <dbReference type="Proteomes" id="UP000606786"/>
    </source>
</evidence>
<accession>A0A811UJK6</accession>
<gene>
    <name evidence="2" type="ORF">CCAP1982_LOCUS6504</name>
</gene>
<feature type="transmembrane region" description="Helical" evidence="1">
    <location>
        <begin position="110"/>
        <end position="131"/>
    </location>
</feature>
<dbReference type="Proteomes" id="UP000606786">
    <property type="component" value="Unassembled WGS sequence"/>
</dbReference>